<keyword evidence="5" id="KW-0175">Coiled coil</keyword>
<evidence type="ECO:0000313" key="8">
    <source>
        <dbReference type="EMBL" id="CDN32717.1"/>
    </source>
</evidence>
<proteinExistence type="predicted"/>
<evidence type="ECO:0000256" key="3">
    <source>
        <dbReference type="ARBA" id="ARBA00022989"/>
    </source>
</evidence>
<protein>
    <submittedName>
        <fullName evidence="8">Putative hemolysin secretion protein</fullName>
    </submittedName>
</protein>
<feature type="transmembrane region" description="Helical" evidence="6">
    <location>
        <begin position="26"/>
        <end position="45"/>
    </location>
</feature>
<dbReference type="EMBL" id="HG934468">
    <property type="protein sequence ID" value="CDN32717.1"/>
    <property type="molecule type" value="Genomic_DNA"/>
</dbReference>
<comment type="subcellular location">
    <subcellularLocation>
        <location evidence="1">Membrane</location>
        <topology evidence="1">Single-pass membrane protein</topology>
    </subcellularLocation>
</comment>
<evidence type="ECO:0000259" key="7">
    <source>
        <dbReference type="Pfam" id="PF26002"/>
    </source>
</evidence>
<dbReference type="HOGENOM" id="CLU_050642_0_0_10"/>
<dbReference type="PRINTS" id="PR01490">
    <property type="entry name" value="RTXTOXIND"/>
</dbReference>
<dbReference type="KEGG" id="rbc:BN938_2647"/>
<reference evidence="8 9" key="1">
    <citation type="journal article" date="2015" name="Genome Announc.">
        <title>Complete Genome Sequence of the Novel Leech Symbiont Mucinivorans hirudinis M3T.</title>
        <authorList>
            <person name="Nelson M.C."/>
            <person name="Bomar L."/>
            <person name="Graf J."/>
        </authorList>
    </citation>
    <scope>NUCLEOTIDE SEQUENCE [LARGE SCALE GENOMIC DNA]</scope>
    <source>
        <strain evidence="9">M3</strain>
    </source>
</reference>
<dbReference type="PANTHER" id="PTHR30386">
    <property type="entry name" value="MEMBRANE FUSION SUBUNIT OF EMRAB-TOLC MULTIDRUG EFFLUX PUMP"/>
    <property type="match status" value="1"/>
</dbReference>
<dbReference type="OrthoDB" id="7057889at2"/>
<name>A0A060RAT9_9BACT</name>
<dbReference type="Pfam" id="PF26002">
    <property type="entry name" value="Beta-barrel_AprE"/>
    <property type="match status" value="1"/>
</dbReference>
<dbReference type="GO" id="GO:0016020">
    <property type="term" value="C:membrane"/>
    <property type="evidence" value="ECO:0007669"/>
    <property type="project" value="UniProtKB-SubCell"/>
</dbReference>
<accession>A0A060RAT9</accession>
<dbReference type="PANTHER" id="PTHR30386:SF26">
    <property type="entry name" value="TRANSPORT PROTEIN COMB"/>
    <property type="match status" value="1"/>
</dbReference>
<gene>
    <name evidence="8" type="ORF">BN938_2647</name>
</gene>
<keyword evidence="9" id="KW-1185">Reference proteome</keyword>
<evidence type="ECO:0000256" key="2">
    <source>
        <dbReference type="ARBA" id="ARBA00022692"/>
    </source>
</evidence>
<dbReference type="STRING" id="1433126.BN938_2647"/>
<feature type="coiled-coil region" evidence="5">
    <location>
        <begin position="236"/>
        <end position="263"/>
    </location>
</feature>
<sequence length="436" mass="49710">MPTRDNFHSEEVQTIMGKVPSWVVRWGITVVFIIFGGIFLGCYFIKYPDIITSPAQITTHNPPVDLISRYDGLIDTLFVRDGETVESGDMVAILDNTAEWADVKFISERLKFVSAVNYSKMIQEPWIGKNYNLGEIQSAFSAFQKSAKDYYHYVTTEHISKKKELLREQIVKNREYFVKIKGQYKHIEKDLEIQRKSFERDSILYAENVISSADFETSSQNLIQKQNTQSGFNATLSSIELKAMQLEQQLVELNIQQENETSEHERLLSQSSQQLIAEIARWRRVYTLTSPTSGRITFVSYWIENQHVKVGDKLASIVPQSDTQVIGRVQIPSAGFGKVKIGQKANIKLNGYPYMEFGVLKGEIQSLSAVPEQIQTTNGNTIVYIAEVSFSEGLKTSYGKELPMIQQMDGTADVITEDMRLISRFFNPIISLFKNR</sequence>
<evidence type="ECO:0000256" key="5">
    <source>
        <dbReference type="SAM" id="Coils"/>
    </source>
</evidence>
<dbReference type="Proteomes" id="UP000027616">
    <property type="component" value="Chromosome I"/>
</dbReference>
<feature type="domain" description="AprE-like beta-barrel" evidence="7">
    <location>
        <begin position="328"/>
        <end position="415"/>
    </location>
</feature>
<evidence type="ECO:0000313" key="9">
    <source>
        <dbReference type="Proteomes" id="UP000027616"/>
    </source>
</evidence>
<keyword evidence="3 6" id="KW-1133">Transmembrane helix</keyword>
<dbReference type="eggNOG" id="COG1566">
    <property type="taxonomic scope" value="Bacteria"/>
</dbReference>
<dbReference type="InterPro" id="IPR050739">
    <property type="entry name" value="MFP"/>
</dbReference>
<dbReference type="Gene3D" id="2.40.30.170">
    <property type="match status" value="1"/>
</dbReference>
<organism evidence="8 9">
    <name type="scientific">Mucinivorans hirudinis</name>
    <dbReference type="NCBI Taxonomy" id="1433126"/>
    <lineage>
        <taxon>Bacteria</taxon>
        <taxon>Pseudomonadati</taxon>
        <taxon>Bacteroidota</taxon>
        <taxon>Bacteroidia</taxon>
        <taxon>Bacteroidales</taxon>
        <taxon>Rikenellaceae</taxon>
        <taxon>Mucinivorans</taxon>
    </lineage>
</organism>
<evidence type="ECO:0000256" key="4">
    <source>
        <dbReference type="ARBA" id="ARBA00023136"/>
    </source>
</evidence>
<dbReference type="AlphaFoldDB" id="A0A060RAT9"/>
<evidence type="ECO:0000256" key="1">
    <source>
        <dbReference type="ARBA" id="ARBA00004167"/>
    </source>
</evidence>
<keyword evidence="4 6" id="KW-0472">Membrane</keyword>
<keyword evidence="2 6" id="KW-0812">Transmembrane</keyword>
<dbReference type="InterPro" id="IPR058982">
    <property type="entry name" value="Beta-barrel_AprE"/>
</dbReference>
<evidence type="ECO:0000256" key="6">
    <source>
        <dbReference type="SAM" id="Phobius"/>
    </source>
</evidence>